<dbReference type="PRINTS" id="PR00032">
    <property type="entry name" value="HTHARAC"/>
</dbReference>
<dbReference type="GO" id="GO:0043565">
    <property type="term" value="F:sequence-specific DNA binding"/>
    <property type="evidence" value="ECO:0007669"/>
    <property type="project" value="InterPro"/>
</dbReference>
<dbReference type="PROSITE" id="PS01124">
    <property type="entry name" value="HTH_ARAC_FAMILY_2"/>
    <property type="match status" value="1"/>
</dbReference>
<dbReference type="EMBL" id="JACHKY010000001">
    <property type="protein sequence ID" value="MBB4796740.1"/>
    <property type="molecule type" value="Genomic_DNA"/>
</dbReference>
<name>A0A7W7IMN0_9CAUL</name>
<dbReference type="InterPro" id="IPR009057">
    <property type="entry name" value="Homeodomain-like_sf"/>
</dbReference>
<keyword evidence="6" id="KW-1185">Reference proteome</keyword>
<dbReference type="PANTHER" id="PTHR46796">
    <property type="entry name" value="HTH-TYPE TRANSCRIPTIONAL ACTIVATOR RHAS-RELATED"/>
    <property type="match status" value="1"/>
</dbReference>
<dbReference type="PANTHER" id="PTHR46796:SF6">
    <property type="entry name" value="ARAC SUBFAMILY"/>
    <property type="match status" value="1"/>
</dbReference>
<keyword evidence="1" id="KW-0805">Transcription regulation</keyword>
<reference evidence="5 6" key="1">
    <citation type="submission" date="2020-08" db="EMBL/GenBank/DDBJ databases">
        <title>Functional genomics of gut bacteria from endangered species of beetles.</title>
        <authorList>
            <person name="Carlos-Shanley C."/>
        </authorList>
    </citation>
    <scope>NUCLEOTIDE SEQUENCE [LARGE SCALE GENOMIC DNA]</scope>
    <source>
        <strain evidence="5 6">S00123</strain>
    </source>
</reference>
<organism evidence="5 6">
    <name type="scientific">Brevundimonas bullata</name>
    <dbReference type="NCBI Taxonomy" id="13160"/>
    <lineage>
        <taxon>Bacteria</taxon>
        <taxon>Pseudomonadati</taxon>
        <taxon>Pseudomonadota</taxon>
        <taxon>Alphaproteobacteria</taxon>
        <taxon>Caulobacterales</taxon>
        <taxon>Caulobacteraceae</taxon>
        <taxon>Brevundimonas</taxon>
    </lineage>
</organism>
<dbReference type="SMART" id="SM00342">
    <property type="entry name" value="HTH_ARAC"/>
    <property type="match status" value="1"/>
</dbReference>
<keyword evidence="2 5" id="KW-0238">DNA-binding</keyword>
<evidence type="ECO:0000313" key="5">
    <source>
        <dbReference type="EMBL" id="MBB4796740.1"/>
    </source>
</evidence>
<dbReference type="AlphaFoldDB" id="A0A7W7IMN0"/>
<dbReference type="RefSeq" id="WP_184266616.1">
    <property type="nucleotide sequence ID" value="NZ_JACHKY010000001.1"/>
</dbReference>
<dbReference type="InterPro" id="IPR020449">
    <property type="entry name" value="Tscrpt_reg_AraC-type_HTH"/>
</dbReference>
<feature type="domain" description="HTH araC/xylS-type" evidence="4">
    <location>
        <begin position="199"/>
        <end position="301"/>
    </location>
</feature>
<evidence type="ECO:0000256" key="2">
    <source>
        <dbReference type="ARBA" id="ARBA00023125"/>
    </source>
</evidence>
<dbReference type="InterPro" id="IPR050204">
    <property type="entry name" value="AraC_XylS_family_regulators"/>
</dbReference>
<evidence type="ECO:0000256" key="3">
    <source>
        <dbReference type="ARBA" id="ARBA00023163"/>
    </source>
</evidence>
<keyword evidence="3" id="KW-0804">Transcription</keyword>
<dbReference type="InterPro" id="IPR018060">
    <property type="entry name" value="HTH_AraC"/>
</dbReference>
<evidence type="ECO:0000259" key="4">
    <source>
        <dbReference type="PROSITE" id="PS01124"/>
    </source>
</evidence>
<dbReference type="GO" id="GO:0003700">
    <property type="term" value="F:DNA-binding transcription factor activity"/>
    <property type="evidence" value="ECO:0007669"/>
    <property type="project" value="InterPro"/>
</dbReference>
<protein>
    <submittedName>
        <fullName evidence="5">AraC-like DNA-binding protein</fullName>
    </submittedName>
</protein>
<dbReference type="InterPro" id="IPR018062">
    <property type="entry name" value="HTH_AraC-typ_CS"/>
</dbReference>
<comment type="caution">
    <text evidence="5">The sequence shown here is derived from an EMBL/GenBank/DDBJ whole genome shotgun (WGS) entry which is preliminary data.</text>
</comment>
<accession>A0A7W7IMN0</accession>
<dbReference type="PROSITE" id="PS00041">
    <property type="entry name" value="HTH_ARAC_FAMILY_1"/>
    <property type="match status" value="1"/>
</dbReference>
<evidence type="ECO:0000313" key="6">
    <source>
        <dbReference type="Proteomes" id="UP000539957"/>
    </source>
</evidence>
<dbReference type="SUPFAM" id="SSF46689">
    <property type="entry name" value="Homeodomain-like"/>
    <property type="match status" value="2"/>
</dbReference>
<dbReference type="Pfam" id="PF12833">
    <property type="entry name" value="HTH_18"/>
    <property type="match status" value="1"/>
</dbReference>
<dbReference type="Proteomes" id="UP000539957">
    <property type="component" value="Unassembled WGS sequence"/>
</dbReference>
<sequence length="333" mass="36021">MPDAFERYVYGMADFYEVSGVSDHDRRRFFNKTRTTATDGGVIGYGLSVRQTLSRTPATLRRSEVDGLNLSVSRAAMVGDADGRSVRAAPGAVQLRDLSLPAASRLEMVDLTALIAPRALVPACLLGRDAHGAVMAPDAPGARLLTAHLVGLEELAADLTDDEVEASIQALLLLAARMTGFAVRLAPTEVAALQRSVRRQAKAFIETRLAAGEAGIANDEVAKAAGVSRATLYRAFDEEGGVNRYIQDRRLHHARRALRQRSGLTPTIADIAYAYGFASPSHFSRQFRARFGYSPSEVEPLSPPRDVSMSDGPIRHEILVQWLKSLPDAPDVA</sequence>
<evidence type="ECO:0000256" key="1">
    <source>
        <dbReference type="ARBA" id="ARBA00023015"/>
    </source>
</evidence>
<proteinExistence type="predicted"/>
<gene>
    <name evidence="5" type="ORF">HNP32_000454</name>
</gene>
<dbReference type="Gene3D" id="1.10.10.60">
    <property type="entry name" value="Homeodomain-like"/>
    <property type="match status" value="1"/>
</dbReference>